<comment type="caution">
    <text evidence="1">The sequence shown here is derived from an EMBL/GenBank/DDBJ whole genome shotgun (WGS) entry which is preliminary data.</text>
</comment>
<organism evidence="1 2">
    <name type="scientific">Eumeta variegata</name>
    <name type="common">Bagworm moth</name>
    <name type="synonym">Eumeta japonica</name>
    <dbReference type="NCBI Taxonomy" id="151549"/>
    <lineage>
        <taxon>Eukaryota</taxon>
        <taxon>Metazoa</taxon>
        <taxon>Ecdysozoa</taxon>
        <taxon>Arthropoda</taxon>
        <taxon>Hexapoda</taxon>
        <taxon>Insecta</taxon>
        <taxon>Pterygota</taxon>
        <taxon>Neoptera</taxon>
        <taxon>Endopterygota</taxon>
        <taxon>Lepidoptera</taxon>
        <taxon>Glossata</taxon>
        <taxon>Ditrysia</taxon>
        <taxon>Tineoidea</taxon>
        <taxon>Psychidae</taxon>
        <taxon>Oiketicinae</taxon>
        <taxon>Eumeta</taxon>
    </lineage>
</organism>
<dbReference type="AlphaFoldDB" id="A0A4C1TY63"/>
<name>A0A4C1TY63_EUMVA</name>
<reference evidence="1 2" key="1">
    <citation type="journal article" date="2019" name="Commun. Biol.">
        <title>The bagworm genome reveals a unique fibroin gene that provides high tensile strength.</title>
        <authorList>
            <person name="Kono N."/>
            <person name="Nakamura H."/>
            <person name="Ohtoshi R."/>
            <person name="Tomita M."/>
            <person name="Numata K."/>
            <person name="Arakawa K."/>
        </authorList>
    </citation>
    <scope>NUCLEOTIDE SEQUENCE [LARGE SCALE GENOMIC DNA]</scope>
</reference>
<evidence type="ECO:0000313" key="1">
    <source>
        <dbReference type="EMBL" id="GBP18989.1"/>
    </source>
</evidence>
<keyword evidence="2" id="KW-1185">Reference proteome</keyword>
<proteinExistence type="predicted"/>
<protein>
    <submittedName>
        <fullName evidence="1">Uncharacterized protein</fullName>
    </submittedName>
</protein>
<dbReference type="EMBL" id="BGZK01000103">
    <property type="protein sequence ID" value="GBP18989.1"/>
    <property type="molecule type" value="Genomic_DNA"/>
</dbReference>
<evidence type="ECO:0000313" key="2">
    <source>
        <dbReference type="Proteomes" id="UP000299102"/>
    </source>
</evidence>
<dbReference type="Proteomes" id="UP000299102">
    <property type="component" value="Unassembled WGS sequence"/>
</dbReference>
<accession>A0A4C1TY63</accession>
<gene>
    <name evidence="1" type="ORF">EVAR_78457_1</name>
</gene>
<sequence>MVHSTVVSCARESSRRQFVKLIKIHNGGGFSEPICDTIDGADEILNATANSQLALSHPARTALSAAPAPITR</sequence>